<keyword evidence="1" id="KW-0732">Signal</keyword>
<keyword evidence="3" id="KW-1185">Reference proteome</keyword>
<comment type="caution">
    <text evidence="2">The sequence shown here is derived from an EMBL/GenBank/DDBJ whole genome shotgun (WGS) entry which is preliminary data.</text>
</comment>
<protein>
    <submittedName>
        <fullName evidence="2">Uncharacterized protein</fullName>
    </submittedName>
</protein>
<evidence type="ECO:0000313" key="3">
    <source>
        <dbReference type="Proteomes" id="UP001589813"/>
    </source>
</evidence>
<feature type="chain" id="PRO_5047302318" evidence="1">
    <location>
        <begin position="20"/>
        <end position="191"/>
    </location>
</feature>
<evidence type="ECO:0000256" key="1">
    <source>
        <dbReference type="SAM" id="SignalP"/>
    </source>
</evidence>
<dbReference type="RefSeq" id="WP_377242886.1">
    <property type="nucleotide sequence ID" value="NZ_JBHLXP010000001.1"/>
</dbReference>
<reference evidence="2 3" key="1">
    <citation type="submission" date="2024-09" db="EMBL/GenBank/DDBJ databases">
        <authorList>
            <person name="Sun Q."/>
            <person name="Mori K."/>
        </authorList>
    </citation>
    <scope>NUCLEOTIDE SEQUENCE [LARGE SCALE GENOMIC DNA]</scope>
    <source>
        <strain evidence="2 3">KCTC 23315</strain>
    </source>
</reference>
<dbReference type="EMBL" id="JBHLXP010000001">
    <property type="protein sequence ID" value="MFC0048574.1"/>
    <property type="molecule type" value="Genomic_DNA"/>
</dbReference>
<proteinExistence type="predicted"/>
<evidence type="ECO:0000313" key="2">
    <source>
        <dbReference type="EMBL" id="MFC0048574.1"/>
    </source>
</evidence>
<organism evidence="2 3">
    <name type="scientific">Rheinheimera tilapiae</name>
    <dbReference type="NCBI Taxonomy" id="875043"/>
    <lineage>
        <taxon>Bacteria</taxon>
        <taxon>Pseudomonadati</taxon>
        <taxon>Pseudomonadota</taxon>
        <taxon>Gammaproteobacteria</taxon>
        <taxon>Chromatiales</taxon>
        <taxon>Chromatiaceae</taxon>
        <taxon>Rheinheimera</taxon>
    </lineage>
</organism>
<accession>A0ABV6BCI4</accession>
<gene>
    <name evidence="2" type="ORF">ACFFJP_09765</name>
</gene>
<dbReference type="Proteomes" id="UP001589813">
    <property type="component" value="Unassembled WGS sequence"/>
</dbReference>
<name>A0ABV6BCI4_9GAMM</name>
<sequence length="191" mass="20902">MRVVLITFAFLLMSASAIGKTINLRNKSDSDGGVREISFCARPSPATTGLPGHAFVVFAQTALGGKSKFRAIGHTVFSVGDAILSYKGIIPANGALVNENYTAIKQECLTVQVNASEFETTYLDTTQPLAVLGIKFDEKHPIQKSYSLSENDCMDFMLNIANRYKVKGINIPKRNQSDLPLPYLRKLIEAN</sequence>
<feature type="signal peptide" evidence="1">
    <location>
        <begin position="1"/>
        <end position="19"/>
    </location>
</feature>